<organism evidence="6 7">
    <name type="scientific">Ruegeria halocynthiae</name>
    <dbReference type="NCBI Taxonomy" id="985054"/>
    <lineage>
        <taxon>Bacteria</taxon>
        <taxon>Pseudomonadati</taxon>
        <taxon>Pseudomonadota</taxon>
        <taxon>Alphaproteobacteria</taxon>
        <taxon>Rhodobacterales</taxon>
        <taxon>Roseobacteraceae</taxon>
        <taxon>Ruegeria</taxon>
    </lineage>
</organism>
<accession>A0A1H2U693</accession>
<protein>
    <submittedName>
        <fullName evidence="6">4Fe-4S dicluster domain-containing protein</fullName>
    </submittedName>
</protein>
<feature type="domain" description="4Fe-4S ferredoxin-type" evidence="5">
    <location>
        <begin position="523"/>
        <end position="554"/>
    </location>
</feature>
<feature type="domain" description="4Fe-4S ferredoxin-type" evidence="5">
    <location>
        <begin position="494"/>
        <end position="522"/>
    </location>
</feature>
<keyword evidence="4" id="KW-0411">Iron-sulfur</keyword>
<keyword evidence="3" id="KW-0408">Iron</keyword>
<dbReference type="GO" id="GO:0046872">
    <property type="term" value="F:metal ion binding"/>
    <property type="evidence" value="ECO:0007669"/>
    <property type="project" value="UniProtKB-KW"/>
</dbReference>
<dbReference type="STRING" id="985054.SAMN05444358_1011039"/>
<dbReference type="PROSITE" id="PS00198">
    <property type="entry name" value="4FE4S_FER_1"/>
    <property type="match status" value="3"/>
</dbReference>
<proteinExistence type="predicted"/>
<dbReference type="EMBL" id="FNNP01000001">
    <property type="protein sequence ID" value="SDW51447.1"/>
    <property type="molecule type" value="Genomic_DNA"/>
</dbReference>
<evidence type="ECO:0000256" key="2">
    <source>
        <dbReference type="ARBA" id="ARBA00022723"/>
    </source>
</evidence>
<evidence type="ECO:0000313" key="6">
    <source>
        <dbReference type="EMBL" id="SDW51447.1"/>
    </source>
</evidence>
<dbReference type="AlphaFoldDB" id="A0A1H2U693"/>
<dbReference type="InterPro" id="IPR017900">
    <property type="entry name" value="4Fe4S_Fe_S_CS"/>
</dbReference>
<name>A0A1H2U693_9RHOB</name>
<dbReference type="Gene3D" id="3.30.70.20">
    <property type="match status" value="2"/>
</dbReference>
<evidence type="ECO:0000256" key="3">
    <source>
        <dbReference type="ARBA" id="ARBA00023004"/>
    </source>
</evidence>
<dbReference type="Pfam" id="PF12838">
    <property type="entry name" value="Fer4_7"/>
    <property type="match status" value="1"/>
</dbReference>
<dbReference type="InterPro" id="IPR017896">
    <property type="entry name" value="4Fe4S_Fe-S-bd"/>
</dbReference>
<dbReference type="GO" id="GO:0051539">
    <property type="term" value="F:4 iron, 4 sulfur cluster binding"/>
    <property type="evidence" value="ECO:0007669"/>
    <property type="project" value="UniProtKB-KW"/>
</dbReference>
<evidence type="ECO:0000256" key="1">
    <source>
        <dbReference type="ARBA" id="ARBA00022485"/>
    </source>
</evidence>
<dbReference type="InterPro" id="IPR050572">
    <property type="entry name" value="Fe-S_Ferredoxin"/>
</dbReference>
<dbReference type="RefSeq" id="WP_074734992.1">
    <property type="nucleotide sequence ID" value="NZ_FNNP01000001.1"/>
</dbReference>
<dbReference type="Pfam" id="PF13187">
    <property type="entry name" value="Fer4_9"/>
    <property type="match status" value="1"/>
</dbReference>
<keyword evidence="1" id="KW-0004">4Fe-4S</keyword>
<dbReference type="PANTHER" id="PTHR43687">
    <property type="entry name" value="ADENYLYLSULFATE REDUCTASE, BETA SUBUNIT"/>
    <property type="match status" value="1"/>
</dbReference>
<reference evidence="7" key="1">
    <citation type="submission" date="2016-10" db="EMBL/GenBank/DDBJ databases">
        <authorList>
            <person name="Varghese N."/>
            <person name="Submissions S."/>
        </authorList>
    </citation>
    <scope>NUCLEOTIDE SEQUENCE [LARGE SCALE GENOMIC DNA]</scope>
    <source>
        <strain evidence="7">DSM 27839</strain>
    </source>
</reference>
<keyword evidence="7" id="KW-1185">Reference proteome</keyword>
<evidence type="ECO:0000259" key="5">
    <source>
        <dbReference type="PROSITE" id="PS51379"/>
    </source>
</evidence>
<dbReference type="PROSITE" id="PS51379">
    <property type="entry name" value="4FE4S_FER_2"/>
    <property type="match status" value="3"/>
</dbReference>
<dbReference type="OrthoDB" id="9800445at2"/>
<keyword evidence="2" id="KW-0479">Metal-binding</keyword>
<gene>
    <name evidence="6" type="ORF">SAMN05444358_1011039</name>
</gene>
<dbReference type="SUPFAM" id="SSF54862">
    <property type="entry name" value="4Fe-4S ferredoxins"/>
    <property type="match status" value="1"/>
</dbReference>
<evidence type="ECO:0000313" key="7">
    <source>
        <dbReference type="Proteomes" id="UP000183400"/>
    </source>
</evidence>
<sequence length="651" mass="69237">MSSKLLLCDCEGTQSLDLDQISSACEMSCSKVHTALCTRELGVAAEMLKTEDQLVIACGQETVVFSDLADDLGVDQPGFVDLRDRAGWSEQGQDAAPKMAALAAEAILPQPITSAVDVISEGTCCIIGPGEIAYDLAGQLSDSLAVTVLVTDQAQPLSRSFDVIRAKVRNLTGSLGGFTWQLDQVQQLEPGGRGNFAWSAPRDRASSRCDIVVDLTGGTPLVTAPDKREGYLRVDPRDAVAVARAAFDAVQLVGTFEKPLYVRLDEALCAHSRAGQTGCSNCLDICPTGAIIPAGDYVAIDPMICAGCGECSALCPSTAITYEDPPVSAVLSRMHILARTFRRAGGVAPRLLVHDAHGSQMIRMAARFGRGLPADVIPLELNGVSGFGHAEMLAGLAHGFARVDVLMGPKTERDALDRELVLAQAIAGQGALSLIDEVDPDALADLLYAHDAPQPLADPVLPLGNRRQITRLAAQALNPDAEAPLSLPAGAPYGAVVVNTDSCTLCLSCVSLCPSGALIDNPDKPQLNFQQDACLQCGICRTICPEQAIALVPQLDLSDKALSQQVLNEEEPLECVECGAAFGVRSTVERIMEKLSGTHPMFATSDQARMIQMCDDCRVNAQFHSTDNPFQSAPRPRVVTTDDYFTKRKDH</sequence>
<evidence type="ECO:0000256" key="4">
    <source>
        <dbReference type="ARBA" id="ARBA00023014"/>
    </source>
</evidence>
<dbReference type="Proteomes" id="UP000183400">
    <property type="component" value="Unassembled WGS sequence"/>
</dbReference>
<feature type="domain" description="4Fe-4S ferredoxin-type" evidence="5">
    <location>
        <begin position="296"/>
        <end position="325"/>
    </location>
</feature>
<dbReference type="PANTHER" id="PTHR43687:SF4">
    <property type="entry name" value="BLR5484 PROTEIN"/>
    <property type="match status" value="1"/>
</dbReference>